<dbReference type="EMBL" id="CP011125">
    <property type="protein sequence ID" value="AKF07725.1"/>
    <property type="molecule type" value="Genomic_DNA"/>
</dbReference>
<evidence type="ECO:0000313" key="1">
    <source>
        <dbReference type="EMBL" id="AKF07725.1"/>
    </source>
</evidence>
<dbReference type="KEGG" id="samy:DB32_004874"/>
<sequence length="221" mass="23269">MRTESHISITRTTVREGEISRHAGTRFEGGRAYAVATGLGLPRSWPMATSAILVGFERGLDETRTKQGPPPAGLTGAGRALHCAERARASLAELCEQLVERSLPDASFVALVVEHGDLHVVSAGPTRAYLHRRGKPQRLTPREEPSGGVLRSAVSHCHVVLEPGDLLMMGSVSAFSMRAISQVVSVLQADPRTAPAVIASVLTDPAGQAGVGAGAVVMRVE</sequence>
<reference evidence="1 2" key="1">
    <citation type="submission" date="2015-03" db="EMBL/GenBank/DDBJ databases">
        <title>Genome assembly of Sandaracinus amylolyticus DSM 53668.</title>
        <authorList>
            <person name="Sharma G."/>
            <person name="Subramanian S."/>
        </authorList>
    </citation>
    <scope>NUCLEOTIDE SEQUENCE [LARGE SCALE GENOMIC DNA]</scope>
    <source>
        <strain evidence="1 2">DSM 53668</strain>
    </source>
</reference>
<gene>
    <name evidence="1" type="ORF">DB32_004874</name>
</gene>
<keyword evidence="2" id="KW-1185">Reference proteome</keyword>
<evidence type="ECO:0008006" key="3">
    <source>
        <dbReference type="Google" id="ProtNLM"/>
    </source>
</evidence>
<dbReference type="SUPFAM" id="SSF81606">
    <property type="entry name" value="PP2C-like"/>
    <property type="match status" value="1"/>
</dbReference>
<accession>A0A0F6W543</accession>
<dbReference type="Proteomes" id="UP000034883">
    <property type="component" value="Chromosome"/>
</dbReference>
<dbReference type="AlphaFoldDB" id="A0A0F6W543"/>
<protein>
    <recommendedName>
        <fullName evidence="3">PPM-type phosphatase domain-containing protein</fullName>
    </recommendedName>
</protein>
<dbReference type="STRING" id="927083.DB32_004874"/>
<organism evidence="1 2">
    <name type="scientific">Sandaracinus amylolyticus</name>
    <dbReference type="NCBI Taxonomy" id="927083"/>
    <lineage>
        <taxon>Bacteria</taxon>
        <taxon>Pseudomonadati</taxon>
        <taxon>Myxococcota</taxon>
        <taxon>Polyangia</taxon>
        <taxon>Polyangiales</taxon>
        <taxon>Sandaracinaceae</taxon>
        <taxon>Sandaracinus</taxon>
    </lineage>
</organism>
<dbReference type="Gene3D" id="3.60.40.10">
    <property type="entry name" value="PPM-type phosphatase domain"/>
    <property type="match status" value="1"/>
</dbReference>
<evidence type="ECO:0000313" key="2">
    <source>
        <dbReference type="Proteomes" id="UP000034883"/>
    </source>
</evidence>
<proteinExistence type="predicted"/>
<dbReference type="InterPro" id="IPR036457">
    <property type="entry name" value="PPM-type-like_dom_sf"/>
</dbReference>
<dbReference type="RefSeq" id="WP_053234950.1">
    <property type="nucleotide sequence ID" value="NZ_CP011125.1"/>
</dbReference>
<name>A0A0F6W543_9BACT</name>